<keyword evidence="6" id="KW-0156">Chromatin regulator</keyword>
<dbReference type="InterPro" id="IPR028651">
    <property type="entry name" value="ING_fam"/>
</dbReference>
<dbReference type="SMART" id="SM01408">
    <property type="entry name" value="ING"/>
    <property type="match status" value="1"/>
</dbReference>
<feature type="domain" description="Zinc finger PHD-type" evidence="10">
    <location>
        <begin position="274"/>
        <end position="319"/>
    </location>
</feature>
<sequence length="335" mass="34910">MPTAAAATLDDPAEIAALAVDFLHSLDNLPQEVAHRVREIQHKDAKLHELLGKLAARETALRELLARPAGGSAAASAAPVLSEADRIKADKLADKIRADYRRADEWSAAKEEAAVGLWRAVHAHHKRLQGEIDKISPALIASVASSMPAGSSASSDLLGVGGVLTPGVAPVLSGLSTSLADIAAAALSASASRHSSPFAPPGKKEMPPLVRGSSSLAAAARAGTPSTPTGASRKQQRPNATAATAPGTSGAAVRNEGDVRVEEEEEAEKDETIYCSCQRVSFGEMIGCDSDACPFEWFHLSCVGVTKPLPTTWYCNTLPGRAEDVHGLTLVAYFS</sequence>
<dbReference type="Gene3D" id="6.10.140.1740">
    <property type="match status" value="1"/>
</dbReference>
<evidence type="ECO:0000256" key="1">
    <source>
        <dbReference type="ARBA" id="ARBA00004123"/>
    </source>
</evidence>
<reference evidence="12 13" key="1">
    <citation type="journal article" date="2018" name="Mol. Biol. Evol.">
        <title>Broad Genomic Sampling Reveals a Smut Pathogenic Ancestry of the Fungal Clade Ustilaginomycotina.</title>
        <authorList>
            <person name="Kijpornyongpan T."/>
            <person name="Mondo S.J."/>
            <person name="Barry K."/>
            <person name="Sandor L."/>
            <person name="Lee J."/>
            <person name="Lipzen A."/>
            <person name="Pangilinan J."/>
            <person name="LaButti K."/>
            <person name="Hainaut M."/>
            <person name="Henrissat B."/>
            <person name="Grigoriev I.V."/>
            <person name="Spatafora J.W."/>
            <person name="Aime M.C."/>
        </authorList>
    </citation>
    <scope>NUCLEOTIDE SEQUENCE [LARGE SCALE GENOMIC DNA]</scope>
    <source>
        <strain evidence="12 13">MCA 4186</strain>
    </source>
</reference>
<feature type="compositionally biased region" description="Low complexity" evidence="9">
    <location>
        <begin position="240"/>
        <end position="252"/>
    </location>
</feature>
<dbReference type="InterPro" id="IPR001965">
    <property type="entry name" value="Znf_PHD"/>
</dbReference>
<feature type="site" description="Histone H3K4me3 binding" evidence="8">
    <location>
        <position position="297"/>
    </location>
</feature>
<evidence type="ECO:0000313" key="12">
    <source>
        <dbReference type="EMBL" id="PWN95318.1"/>
    </source>
</evidence>
<name>A0A316Z2Y1_9BASI</name>
<evidence type="ECO:0000256" key="5">
    <source>
        <dbReference type="ARBA" id="ARBA00022833"/>
    </source>
</evidence>
<dbReference type="GO" id="GO:0008270">
    <property type="term" value="F:zinc ion binding"/>
    <property type="evidence" value="ECO:0007669"/>
    <property type="project" value="UniProtKB-KW"/>
</dbReference>
<evidence type="ECO:0000256" key="9">
    <source>
        <dbReference type="SAM" id="MobiDB-lite"/>
    </source>
</evidence>
<dbReference type="STRING" id="58919.A0A316Z2Y1"/>
<dbReference type="CDD" id="cd15505">
    <property type="entry name" value="PHD_ING"/>
    <property type="match status" value="1"/>
</dbReference>
<organism evidence="12 13">
    <name type="scientific">Tilletiopsis washingtonensis</name>
    <dbReference type="NCBI Taxonomy" id="58919"/>
    <lineage>
        <taxon>Eukaryota</taxon>
        <taxon>Fungi</taxon>
        <taxon>Dikarya</taxon>
        <taxon>Basidiomycota</taxon>
        <taxon>Ustilaginomycotina</taxon>
        <taxon>Exobasidiomycetes</taxon>
        <taxon>Entylomatales</taxon>
        <taxon>Entylomatales incertae sedis</taxon>
        <taxon>Tilletiopsis</taxon>
    </lineage>
</organism>
<dbReference type="SMART" id="SM00249">
    <property type="entry name" value="PHD"/>
    <property type="match status" value="1"/>
</dbReference>
<proteinExistence type="inferred from homology"/>
<dbReference type="EMBL" id="KZ819305">
    <property type="protein sequence ID" value="PWN95318.1"/>
    <property type="molecule type" value="Genomic_DNA"/>
</dbReference>
<accession>A0A316Z2Y1</accession>
<evidence type="ECO:0000256" key="6">
    <source>
        <dbReference type="ARBA" id="ARBA00022853"/>
    </source>
</evidence>
<evidence type="ECO:0000259" key="10">
    <source>
        <dbReference type="SMART" id="SM00249"/>
    </source>
</evidence>
<evidence type="ECO:0000259" key="11">
    <source>
        <dbReference type="SMART" id="SM01408"/>
    </source>
</evidence>
<evidence type="ECO:0000256" key="8">
    <source>
        <dbReference type="PIRSR" id="PIRSR628651-50"/>
    </source>
</evidence>
<dbReference type="OrthoDB" id="5411773at2759"/>
<evidence type="ECO:0000256" key="4">
    <source>
        <dbReference type="ARBA" id="ARBA00022771"/>
    </source>
</evidence>
<keyword evidence="3" id="KW-0479">Metal-binding</keyword>
<keyword evidence="5" id="KW-0862">Zinc</keyword>
<feature type="site" description="Histone H3K4me3 binding" evidence="8">
    <location>
        <position position="285"/>
    </location>
</feature>
<feature type="region of interest" description="Disordered" evidence="9">
    <location>
        <begin position="193"/>
        <end position="265"/>
    </location>
</feature>
<comment type="similarity">
    <text evidence="2">Belongs to the ING family.</text>
</comment>
<dbReference type="Pfam" id="PF12998">
    <property type="entry name" value="ING"/>
    <property type="match status" value="1"/>
</dbReference>
<dbReference type="InterPro" id="IPR011011">
    <property type="entry name" value="Znf_FYVE_PHD"/>
</dbReference>
<evidence type="ECO:0000256" key="2">
    <source>
        <dbReference type="ARBA" id="ARBA00010210"/>
    </source>
</evidence>
<dbReference type="InterPro" id="IPR013083">
    <property type="entry name" value="Znf_RING/FYVE/PHD"/>
</dbReference>
<dbReference type="CDD" id="cd16858">
    <property type="entry name" value="ING_ING3_Yng2p"/>
    <property type="match status" value="1"/>
</dbReference>
<evidence type="ECO:0000313" key="13">
    <source>
        <dbReference type="Proteomes" id="UP000245946"/>
    </source>
</evidence>
<dbReference type="PANTHER" id="PTHR10333:SF42">
    <property type="entry name" value="INHIBITOR OF GROWTH PROTEIN 5"/>
    <property type="match status" value="1"/>
</dbReference>
<feature type="site" description="Histone H3K4me3 binding" evidence="8">
    <location>
        <position position="289"/>
    </location>
</feature>
<dbReference type="Gene3D" id="3.30.40.10">
    <property type="entry name" value="Zinc/RING finger domain, C3HC4 (zinc finger)"/>
    <property type="match status" value="1"/>
</dbReference>
<dbReference type="GO" id="GO:0005634">
    <property type="term" value="C:nucleus"/>
    <property type="evidence" value="ECO:0007669"/>
    <property type="project" value="UniProtKB-SubCell"/>
</dbReference>
<dbReference type="GO" id="GO:0006325">
    <property type="term" value="P:chromatin organization"/>
    <property type="evidence" value="ECO:0007669"/>
    <property type="project" value="UniProtKB-KW"/>
</dbReference>
<dbReference type="RefSeq" id="XP_025595597.1">
    <property type="nucleotide sequence ID" value="XM_025744648.1"/>
</dbReference>
<keyword evidence="7" id="KW-0539">Nucleus</keyword>
<evidence type="ECO:0000256" key="7">
    <source>
        <dbReference type="ARBA" id="ARBA00023242"/>
    </source>
</evidence>
<feature type="domain" description="Inhibitor of growth protein N-terminal histone-binding" evidence="11">
    <location>
        <begin position="18"/>
        <end position="135"/>
    </location>
</feature>
<dbReference type="PANTHER" id="PTHR10333">
    <property type="entry name" value="INHIBITOR OF GROWTH PROTEIN"/>
    <property type="match status" value="1"/>
</dbReference>
<dbReference type="Proteomes" id="UP000245946">
    <property type="component" value="Unassembled WGS sequence"/>
</dbReference>
<comment type="subcellular location">
    <subcellularLocation>
        <location evidence="1">Nucleus</location>
    </subcellularLocation>
</comment>
<dbReference type="InterPro" id="IPR024610">
    <property type="entry name" value="ING_N_histone-binding"/>
</dbReference>
<evidence type="ECO:0008006" key="14">
    <source>
        <dbReference type="Google" id="ProtNLM"/>
    </source>
</evidence>
<dbReference type="GeneID" id="37272192"/>
<evidence type="ECO:0000256" key="3">
    <source>
        <dbReference type="ARBA" id="ARBA00022723"/>
    </source>
</evidence>
<feature type="compositionally biased region" description="Low complexity" evidence="9">
    <location>
        <begin position="211"/>
        <end position="231"/>
    </location>
</feature>
<protein>
    <recommendedName>
        <fullName evidence="14">Inhibitor of growth protein N-terminal histone-binding domain-containing protein</fullName>
    </recommendedName>
</protein>
<dbReference type="AlphaFoldDB" id="A0A316Z2Y1"/>
<gene>
    <name evidence="12" type="ORF">FA09DRAFT_344354</name>
</gene>
<dbReference type="GO" id="GO:0006355">
    <property type="term" value="P:regulation of DNA-templated transcription"/>
    <property type="evidence" value="ECO:0007669"/>
    <property type="project" value="TreeGrafter"/>
</dbReference>
<dbReference type="GO" id="GO:0000785">
    <property type="term" value="C:chromatin"/>
    <property type="evidence" value="ECO:0007669"/>
    <property type="project" value="UniProtKB-ARBA"/>
</dbReference>
<keyword evidence="13" id="KW-1185">Reference proteome</keyword>
<keyword evidence="4" id="KW-0863">Zinc-finger</keyword>
<dbReference type="SUPFAM" id="SSF57903">
    <property type="entry name" value="FYVE/PHD zinc finger"/>
    <property type="match status" value="1"/>
</dbReference>
<feature type="site" description="Histone H3K4me3 binding" evidence="8">
    <location>
        <position position="274"/>
    </location>
</feature>